<dbReference type="OrthoDB" id="561342at2"/>
<dbReference type="RefSeq" id="WP_144876126.1">
    <property type="nucleotide sequence ID" value="NZ_LR214370.1"/>
</dbReference>
<evidence type="ECO:0000313" key="4">
    <source>
        <dbReference type="Proteomes" id="UP000320055"/>
    </source>
</evidence>
<organism evidence="3 4">
    <name type="scientific">Hyella patelloides LEGE 07179</name>
    <dbReference type="NCBI Taxonomy" id="945734"/>
    <lineage>
        <taxon>Bacteria</taxon>
        <taxon>Bacillati</taxon>
        <taxon>Cyanobacteriota</taxon>
        <taxon>Cyanophyceae</taxon>
        <taxon>Pleurocapsales</taxon>
        <taxon>Hyellaceae</taxon>
        <taxon>Hyella</taxon>
    </lineage>
</organism>
<accession>A0A563W2E7</accession>
<name>A0A563W2E7_9CYAN</name>
<reference evidence="3 4" key="1">
    <citation type="submission" date="2019-01" db="EMBL/GenBank/DDBJ databases">
        <authorList>
            <person name="Brito A."/>
        </authorList>
    </citation>
    <scope>NUCLEOTIDE SEQUENCE [LARGE SCALE GENOMIC DNA]</scope>
    <source>
        <strain evidence="3">1</strain>
    </source>
</reference>
<evidence type="ECO:0008006" key="5">
    <source>
        <dbReference type="Google" id="ProtNLM"/>
    </source>
</evidence>
<evidence type="ECO:0000313" key="3">
    <source>
        <dbReference type="EMBL" id="VEP17713.1"/>
    </source>
</evidence>
<dbReference type="Proteomes" id="UP000320055">
    <property type="component" value="Unassembled WGS sequence"/>
</dbReference>
<keyword evidence="2" id="KW-0732">Signal</keyword>
<feature type="chain" id="PRO_5022134100" description="HlyD family secretion protein" evidence="2">
    <location>
        <begin position="20"/>
        <end position="264"/>
    </location>
</feature>
<dbReference type="EMBL" id="CAACVJ010000598">
    <property type="protein sequence ID" value="VEP17713.1"/>
    <property type="molecule type" value="Genomic_DNA"/>
</dbReference>
<keyword evidence="1" id="KW-0175">Coiled coil</keyword>
<feature type="coiled-coil region" evidence="1">
    <location>
        <begin position="197"/>
        <end position="231"/>
    </location>
</feature>
<dbReference type="AlphaFoldDB" id="A0A563W2E7"/>
<evidence type="ECO:0000256" key="1">
    <source>
        <dbReference type="SAM" id="Coils"/>
    </source>
</evidence>
<proteinExistence type="predicted"/>
<keyword evidence="4" id="KW-1185">Reference proteome</keyword>
<sequence>MKKTYKLLGYLLLGIGAYAFLNANNTDLQANSTVTQEQTTYKRNRHTITLVLNQLSDLKVEEGQRINVGDIISDRTTEKTKLEAKKQRLAASLNRAKLPLRELKAIPKPKFQTELVTLKQAQFNLDAIVQQINNFDQKFHHKDSWHVQVFESEKVQQLAELKRQELAASINVEKAIASLDEAKLNYQKQQYEHSLKVSDYQTLMQKQQEQIISLQTQLDKVDEELEQLTSVYSPYRGKVRRVKILGQNERSINVEVTLDIRDGK</sequence>
<evidence type="ECO:0000256" key="2">
    <source>
        <dbReference type="SAM" id="SignalP"/>
    </source>
</evidence>
<protein>
    <recommendedName>
        <fullName evidence="5">HlyD family secretion protein</fullName>
    </recommendedName>
</protein>
<gene>
    <name evidence="3" type="ORF">H1P_6370003</name>
</gene>
<feature type="signal peptide" evidence="2">
    <location>
        <begin position="1"/>
        <end position="19"/>
    </location>
</feature>